<organism evidence="2 3">
    <name type="scientific">Novosphingobium humi</name>
    <dbReference type="NCBI Taxonomy" id="2282397"/>
    <lineage>
        <taxon>Bacteria</taxon>
        <taxon>Pseudomonadati</taxon>
        <taxon>Pseudomonadota</taxon>
        <taxon>Alphaproteobacteria</taxon>
        <taxon>Sphingomonadales</taxon>
        <taxon>Sphingomonadaceae</taxon>
        <taxon>Novosphingobium</taxon>
    </lineage>
</organism>
<keyword evidence="1" id="KW-0812">Transmembrane</keyword>
<feature type="transmembrane region" description="Helical" evidence="1">
    <location>
        <begin position="134"/>
        <end position="152"/>
    </location>
</feature>
<evidence type="ECO:0000256" key="1">
    <source>
        <dbReference type="SAM" id="Phobius"/>
    </source>
</evidence>
<keyword evidence="1" id="KW-0472">Membrane</keyword>
<feature type="transmembrane region" description="Helical" evidence="1">
    <location>
        <begin position="298"/>
        <end position="316"/>
    </location>
</feature>
<feature type="transmembrane region" description="Helical" evidence="1">
    <location>
        <begin position="205"/>
        <end position="225"/>
    </location>
</feature>
<feature type="transmembrane region" description="Helical" evidence="1">
    <location>
        <begin position="232"/>
        <end position="253"/>
    </location>
</feature>
<evidence type="ECO:0000313" key="3">
    <source>
        <dbReference type="Proteomes" id="UP001218231"/>
    </source>
</evidence>
<dbReference type="EMBL" id="CP117417">
    <property type="protein sequence ID" value="WCT77586.1"/>
    <property type="molecule type" value="Genomic_DNA"/>
</dbReference>
<keyword evidence="3" id="KW-1185">Reference proteome</keyword>
<accession>A0ABY7TX31</accession>
<sequence length="348" mass="37913">MKDWPNRLLARFRRGAAQEHSIAPATLRSDRFRQAREGDWRRLEAIVTAVEKGRLRRISDDDLLDLPVLYRQLASSLAVARETSLDAATLAYLEALAQRAWFITYGPRRNFGGWFIGFLLGGWSEAVRAIRFDILVALALMVAGVAAGWMMVAHDPSFYAMLAGQDPARNPASSAKQLRETLFGGQDQDALAAFAAYLFGHNAQIAILCFALGFAIGLPSVLLLLQNSGMLGAMLWLFHGKGLLLDFSAWIAIHGTTELFAILLAGAGGIHIGRAIAFPGELSVMASAAAAGRRTAPVMLGVVLMLLVAGMLEGFARQLIDSTPQRLLVGGFMLTFWLVYFFVFGARK</sequence>
<keyword evidence="1" id="KW-1133">Transmembrane helix</keyword>
<reference evidence="2 3" key="1">
    <citation type="submission" date="2023-02" db="EMBL/GenBank/DDBJ databases">
        <title>Genome sequence of Novosphingobium humi KACC 19094.</title>
        <authorList>
            <person name="Kim S."/>
            <person name="Heo J."/>
            <person name="Kwon S.-W."/>
        </authorList>
    </citation>
    <scope>NUCLEOTIDE SEQUENCE [LARGE SCALE GENOMIC DNA]</scope>
    <source>
        <strain evidence="2 3">KACC 19094</strain>
    </source>
</reference>
<evidence type="ECO:0000313" key="2">
    <source>
        <dbReference type="EMBL" id="WCT77586.1"/>
    </source>
</evidence>
<feature type="transmembrane region" description="Helical" evidence="1">
    <location>
        <begin position="328"/>
        <end position="346"/>
    </location>
</feature>
<dbReference type="PANTHER" id="PTHR35337:SF1">
    <property type="entry name" value="SLR1478 PROTEIN"/>
    <property type="match status" value="1"/>
</dbReference>
<dbReference type="Proteomes" id="UP001218231">
    <property type="component" value="Chromosome"/>
</dbReference>
<protein>
    <submittedName>
        <fullName evidence="2">Stage II sporulation protein M</fullName>
    </submittedName>
</protein>
<dbReference type="RefSeq" id="WP_273617956.1">
    <property type="nucleotide sequence ID" value="NZ_CP117417.1"/>
</dbReference>
<gene>
    <name evidence="2" type="ORF">PQ457_00975</name>
</gene>
<dbReference type="PANTHER" id="PTHR35337">
    <property type="entry name" value="SLR1478 PROTEIN"/>
    <property type="match status" value="1"/>
</dbReference>
<feature type="transmembrane region" description="Helical" evidence="1">
    <location>
        <begin position="259"/>
        <end position="277"/>
    </location>
</feature>
<dbReference type="InterPro" id="IPR002798">
    <property type="entry name" value="SpoIIM-like"/>
</dbReference>
<name>A0ABY7TX31_9SPHN</name>
<dbReference type="Pfam" id="PF01944">
    <property type="entry name" value="SpoIIM"/>
    <property type="match status" value="1"/>
</dbReference>
<proteinExistence type="predicted"/>